<dbReference type="InterPro" id="IPR029058">
    <property type="entry name" value="AB_hydrolase_fold"/>
</dbReference>
<feature type="domain" description="AB hydrolase-1" evidence="1">
    <location>
        <begin position="6"/>
        <end position="218"/>
    </location>
</feature>
<sequence length="226" mass="23843">MTGIPIVLVPGAGGAGWYWHLVEADLRAQGFDAFAVDLPTGDDARGLAEYADTVAEAIGGRGPVVIAAQSLGGFVAPLVARRVPTRMIVLVSAMVPLPGETPGEWSDAVGSTQARLDAAARGGWSPEFDDSFFTHDLPEDLARAMTLHDGPQSEAVFAQPCAFDAWPDVPVHAITGCDDRIFPIDLQRRVTRERLGIEPDVVAGGHLATLSHPGEIAALIASYLAR</sequence>
<dbReference type="InterPro" id="IPR000073">
    <property type="entry name" value="AB_hydrolase_1"/>
</dbReference>
<keyword evidence="2" id="KW-0378">Hydrolase</keyword>
<dbReference type="GO" id="GO:0016787">
    <property type="term" value="F:hydrolase activity"/>
    <property type="evidence" value="ECO:0007669"/>
    <property type="project" value="UniProtKB-KW"/>
</dbReference>
<name>A0ABT7SA83_9CELL</name>
<evidence type="ECO:0000259" key="1">
    <source>
        <dbReference type="Pfam" id="PF12697"/>
    </source>
</evidence>
<proteinExistence type="predicted"/>
<dbReference type="InterPro" id="IPR052897">
    <property type="entry name" value="Sec-Metab_Biosynth_Hydrolase"/>
</dbReference>
<dbReference type="RefSeq" id="WP_289448025.1">
    <property type="nucleotide sequence ID" value="NZ_JAUCGR010000004.1"/>
</dbReference>
<dbReference type="PANTHER" id="PTHR37017">
    <property type="entry name" value="AB HYDROLASE-1 DOMAIN-CONTAINING PROTEIN-RELATED"/>
    <property type="match status" value="1"/>
</dbReference>
<evidence type="ECO:0000313" key="2">
    <source>
        <dbReference type="EMBL" id="MDM7832523.1"/>
    </source>
</evidence>
<organism evidence="2 3">
    <name type="scientific">Cellulomonas edaphi</name>
    <dbReference type="NCBI Taxonomy" id="3053468"/>
    <lineage>
        <taxon>Bacteria</taxon>
        <taxon>Bacillati</taxon>
        <taxon>Actinomycetota</taxon>
        <taxon>Actinomycetes</taxon>
        <taxon>Micrococcales</taxon>
        <taxon>Cellulomonadaceae</taxon>
        <taxon>Cellulomonas</taxon>
    </lineage>
</organism>
<protein>
    <submittedName>
        <fullName evidence="2">Alpha/beta hydrolase</fullName>
    </submittedName>
</protein>
<evidence type="ECO:0000313" key="3">
    <source>
        <dbReference type="Proteomes" id="UP001321453"/>
    </source>
</evidence>
<keyword evidence="3" id="KW-1185">Reference proteome</keyword>
<dbReference type="Gene3D" id="3.40.50.1820">
    <property type="entry name" value="alpha/beta hydrolase"/>
    <property type="match status" value="1"/>
</dbReference>
<accession>A0ABT7SA83</accession>
<dbReference type="PANTHER" id="PTHR37017:SF11">
    <property type="entry name" value="ESTERASE_LIPASE_THIOESTERASE DOMAIN-CONTAINING PROTEIN"/>
    <property type="match status" value="1"/>
</dbReference>
<reference evidence="2 3" key="1">
    <citation type="submission" date="2023-06" db="EMBL/GenBank/DDBJ databases">
        <title>Cellulomonas sp. MW9 Whole genome sequence.</title>
        <authorList>
            <person name="Park S."/>
        </authorList>
    </citation>
    <scope>NUCLEOTIDE SEQUENCE [LARGE SCALE GENOMIC DNA]</scope>
    <source>
        <strain evidence="2 3">MW9</strain>
    </source>
</reference>
<dbReference type="Proteomes" id="UP001321453">
    <property type="component" value="Unassembled WGS sequence"/>
</dbReference>
<gene>
    <name evidence="2" type="ORF">QRT05_14370</name>
</gene>
<dbReference type="EMBL" id="JAUCGR010000004">
    <property type="protein sequence ID" value="MDM7832523.1"/>
    <property type="molecule type" value="Genomic_DNA"/>
</dbReference>
<comment type="caution">
    <text evidence="2">The sequence shown here is derived from an EMBL/GenBank/DDBJ whole genome shotgun (WGS) entry which is preliminary data.</text>
</comment>
<dbReference type="SUPFAM" id="SSF53474">
    <property type="entry name" value="alpha/beta-Hydrolases"/>
    <property type="match status" value="1"/>
</dbReference>
<dbReference type="Pfam" id="PF12697">
    <property type="entry name" value="Abhydrolase_6"/>
    <property type="match status" value="1"/>
</dbReference>